<dbReference type="InterPro" id="IPR009057">
    <property type="entry name" value="Homeodomain-like_sf"/>
</dbReference>
<evidence type="ECO:0000256" key="8">
    <source>
        <dbReference type="ARBA" id="ARBA00022843"/>
    </source>
</evidence>
<gene>
    <name evidence="23" type="ORF">KC01_LOCUS26824</name>
</gene>
<keyword evidence="3" id="KW-0160">Chromosomal rearrangement</keyword>
<keyword evidence="5" id="KW-1017">Isopeptide bond</keyword>
<dbReference type="Pfam" id="PF16557">
    <property type="entry name" value="CUTL"/>
    <property type="match status" value="1"/>
</dbReference>
<accession>A0AAV2L7V0</accession>
<feature type="region of interest" description="Disordered" evidence="18">
    <location>
        <begin position="390"/>
        <end position="434"/>
    </location>
</feature>
<dbReference type="GO" id="GO:0006357">
    <property type="term" value="P:regulation of transcription by RNA polymerase II"/>
    <property type="evidence" value="ECO:0007669"/>
    <property type="project" value="UniProtKB-ARBA"/>
</dbReference>
<keyword evidence="14" id="KW-0804">Transcription</keyword>
<dbReference type="GO" id="GO:0006325">
    <property type="term" value="P:chromatin organization"/>
    <property type="evidence" value="ECO:0007669"/>
    <property type="project" value="UniProtKB-KW"/>
</dbReference>
<dbReference type="PROSITE" id="PS51042">
    <property type="entry name" value="CUT"/>
    <property type="match status" value="2"/>
</dbReference>
<feature type="domain" description="CMP" evidence="21">
    <location>
        <begin position="69"/>
        <end position="169"/>
    </location>
</feature>
<keyword evidence="10" id="KW-0805">Transcription regulation</keyword>
<dbReference type="InterPro" id="IPR003350">
    <property type="entry name" value="CUT_dom"/>
</dbReference>
<dbReference type="Proteomes" id="UP001497482">
    <property type="component" value="Chromosome 22"/>
</dbReference>
<dbReference type="Gene3D" id="1.10.10.60">
    <property type="entry name" value="Homeodomain-like"/>
    <property type="match status" value="1"/>
</dbReference>
<organism evidence="23 24">
    <name type="scientific">Knipowitschia caucasica</name>
    <name type="common">Caucasian dwarf goby</name>
    <name type="synonym">Pomatoschistus caucasicus</name>
    <dbReference type="NCBI Taxonomy" id="637954"/>
    <lineage>
        <taxon>Eukaryota</taxon>
        <taxon>Metazoa</taxon>
        <taxon>Chordata</taxon>
        <taxon>Craniata</taxon>
        <taxon>Vertebrata</taxon>
        <taxon>Euteleostomi</taxon>
        <taxon>Actinopterygii</taxon>
        <taxon>Neopterygii</taxon>
        <taxon>Teleostei</taxon>
        <taxon>Neoteleostei</taxon>
        <taxon>Acanthomorphata</taxon>
        <taxon>Gobiaria</taxon>
        <taxon>Gobiiformes</taxon>
        <taxon>Gobioidei</taxon>
        <taxon>Gobiidae</taxon>
        <taxon>Gobiinae</taxon>
        <taxon>Knipowitschia</taxon>
    </lineage>
</organism>
<dbReference type="FunFam" id="1.10.10.60:FF:000070">
    <property type="entry name" value="DNA-binding protein SATB"/>
    <property type="match status" value="1"/>
</dbReference>
<dbReference type="SMART" id="SM01109">
    <property type="entry name" value="CUT"/>
    <property type="match status" value="2"/>
</dbReference>
<keyword evidence="24" id="KW-1185">Reference proteome</keyword>
<feature type="domain" description="CUT" evidence="20">
    <location>
        <begin position="436"/>
        <end position="523"/>
    </location>
</feature>
<sequence length="1868" mass="215290">MKGTHLTGRLCLMDQTEQSSVGDMSSPEQRPCSGDSPASSSSVLELNDSSAGTNKNYHSDNSALKTQGGLMIPVFCVVGPACVEEREGLVQRAEFALVRRDVPFSGLVGSALLALGYSHATAAQAHGIMTVGRWKPLPVHLLTDSADATVGDMLQDVYHMVTLRILLYSSSRLEGLPSEQWTYATVRDALKELMRETNQSNVSKDCPLSQSMISAIVNNSSYYANVSASMCQEFGRWYQRHRGLKGDCNVEKWPAQDKPDNCKVDRELDVSVFPRHPASMHLSQPHPTPAAISLKMDLQNSPYLPHPSGQHHPRSAAPLLGHSLLNAQLPPQIIRQQIAMAHLLNQQLTGLLSEILRKEEDPHSASQSLLVNLKAMHNFLNLPESKRDQIYQEEKERSSNPAHHNHSHIHSHSHSIPAHSIRTQAQSKWSAPASDLPLKLDPQINISKNIYDEIQAEMKRAKVSQALFAKVSVNKSQGWLCELLRWKESPSPENRTLWENLSMIRRFLSLSQSERDQVYEDESRQQHGERGGYGSVNEAQLLHRPPPLLSTSASPSTDLPPPPYLPSAPTCEDSSQKLQRSRNRISVEALGILQSFIGDVGLYPDQEAIHTLSAQLDLPKHTVVKFFQNQRYNIRHYNQTKPQSPTKDTDEALVENANEKETISMEESPKLGFQDVEKDLEQDDIVSMDSPNSSYDALSLDFKADRPSSRHSVQHIVTETRDKIMQYKSKMVDEADLRRRLASLEESVELHEHMKRQALAEFEMYRQRMEDSQLCTEAQHTQRVVSMSREVEEMRRDFEEKLRSFSQAQQQFETDKRRALEELRASHRQEVEELILKHQDQSASSSEDQERLAELHRQEVDSLMERVEELSKDKVRLVEEYETKLGKAQEYYERELEAMRRTHQLTTENLLAWKRTEVELRKEFQAQEVALQRSLSKLRSEVQKAQEEARENRDKTNRLQTSLANAEGTIKNLHKQLEEAIQDGEIWVMQLKDTEYELEVSRERIQQQATEILHKAGQIGSLQATHMSHEATIRNLDQEQGRLKDKIRNMEGEREGLLNQSQASSEQHKQQVHKLEQSLREEHQGHEKELTRLRSHFEDETRRFKDAQVRALEDLEEKHRRLREDAQQEKEDEKQLLIKKLSQEFEIKRLSLEEQRDRLQQQLDNLKEELSAKLNMSNQEVSHLQELVREGEQNMNSAQTQISCLKETQEKLRIELDATRARVRETSNLLTDLQKLSQEFEIKRLSLEEQRDRLQQQLDNLKEELSAKLNMSNQEVSHLQELVREGEQNMNSAQTQISCLKETQEKLRIELDATRARVRETSNLLTDLQEEIETQKQQHEARVMSIRTEEKQKMDKMADDLDQKWRDALREEVRLLKDELNEEYEADKQAALNQLSQQKELDLMAARENWQRKVEDLLEQISLLKQSLELQLSQSQAALQQLQSQFSQEREHLTQQLKELQREHQRREHRLQEAHCCALSTMEEARQHQIRALEERLKQEQREEVHALKEAHRRTLDILRQQSDQELQTLRFELEDEGKAKLASLRAELNHIHATAIEHLKQIHLKEHTVAKRELEKAIEHSRQQQPHHGPGPRDPLPERDHRHADRELEHKGKEVLRVRSEANHQIRVHEQDLTKRHERDLGEISAAHHREAQCMLADFNKAQELLKDKISALQILLEGTEEKLRNRESRPEDLHVIAELREMVSEREALVKKLVASENNKDDKKFYQLELVNRETGFGKVFNASANVGVINPLIKVNGGQQYTKLNSVVQSEQHLSLSSQSALAFCSAQAGQEARWSLPRIRKRPPLSINITPFPVSAHPHPLSITLDQCNSLPEASDVSNVKSEMLAVETVQTSPNQFDSSFFTF</sequence>
<keyword evidence="12 16" id="KW-0238">DNA-binding</keyword>
<feature type="compositionally biased region" description="Polar residues" evidence="18">
    <location>
        <begin position="16"/>
        <end position="28"/>
    </location>
</feature>
<dbReference type="InterPro" id="IPR032355">
    <property type="entry name" value="CUTL"/>
</dbReference>
<evidence type="ECO:0000259" key="20">
    <source>
        <dbReference type="PROSITE" id="PS51042"/>
    </source>
</evidence>
<feature type="region of interest" description="Disordered" evidence="18">
    <location>
        <begin position="16"/>
        <end position="58"/>
    </location>
</feature>
<dbReference type="SUPFAM" id="SSF46689">
    <property type="entry name" value="Homeodomain-like"/>
    <property type="match status" value="1"/>
</dbReference>
<evidence type="ECO:0000259" key="22">
    <source>
        <dbReference type="PROSITE" id="PS51983"/>
    </source>
</evidence>
<dbReference type="Gene3D" id="1.10.287.1490">
    <property type="match status" value="1"/>
</dbReference>
<dbReference type="EMBL" id="OZ035844">
    <property type="protein sequence ID" value="CAL1598445.1"/>
    <property type="molecule type" value="Genomic_DNA"/>
</dbReference>
<feature type="compositionally biased region" description="Low complexity" evidence="18">
    <location>
        <begin position="33"/>
        <end position="50"/>
    </location>
</feature>
<feature type="compositionally biased region" description="Basic residues" evidence="18">
    <location>
        <begin position="403"/>
        <end position="413"/>
    </location>
</feature>
<evidence type="ECO:0000256" key="1">
    <source>
        <dbReference type="ARBA" id="ARBA00004123"/>
    </source>
</evidence>
<evidence type="ECO:0000256" key="3">
    <source>
        <dbReference type="ARBA" id="ARBA00022447"/>
    </source>
</evidence>
<dbReference type="InterPro" id="IPR010982">
    <property type="entry name" value="Lambda_DNA-bd_dom_sf"/>
</dbReference>
<feature type="region of interest" description="Disordered" evidence="18">
    <location>
        <begin position="545"/>
        <end position="580"/>
    </location>
</feature>
<feature type="coiled-coil region" evidence="17">
    <location>
        <begin position="1664"/>
        <end position="1721"/>
    </location>
</feature>
<evidence type="ECO:0000256" key="2">
    <source>
        <dbReference type="ARBA" id="ARBA00008190"/>
    </source>
</evidence>
<keyword evidence="8" id="KW-0832">Ubl conjugation</keyword>
<dbReference type="SMART" id="SM00389">
    <property type="entry name" value="HOX"/>
    <property type="match status" value="1"/>
</dbReference>
<proteinExistence type="inferred from homology"/>
<evidence type="ECO:0000256" key="14">
    <source>
        <dbReference type="ARBA" id="ARBA00023163"/>
    </source>
</evidence>
<name>A0AAV2L7V0_KNICA</name>
<evidence type="ECO:0000256" key="9">
    <source>
        <dbReference type="ARBA" id="ARBA00022853"/>
    </source>
</evidence>
<evidence type="ECO:0000256" key="18">
    <source>
        <dbReference type="SAM" id="MobiDB-lite"/>
    </source>
</evidence>
<dbReference type="FunFam" id="1.10.260.40:FF:000003">
    <property type="entry name" value="DNA-binding protein SATB"/>
    <property type="match status" value="1"/>
</dbReference>
<dbReference type="Gene3D" id="1.10.260.40">
    <property type="entry name" value="lambda repressor-like DNA-binding domains"/>
    <property type="match status" value="2"/>
</dbReference>
<evidence type="ECO:0000256" key="16">
    <source>
        <dbReference type="PROSITE-ProRule" id="PRU00108"/>
    </source>
</evidence>
<feature type="coiled-coil region" evidence="17">
    <location>
        <begin position="791"/>
        <end position="884"/>
    </location>
</feature>
<evidence type="ECO:0000313" key="24">
    <source>
        <dbReference type="Proteomes" id="UP001497482"/>
    </source>
</evidence>
<dbReference type="GO" id="GO:0003700">
    <property type="term" value="F:DNA-binding transcription factor activity"/>
    <property type="evidence" value="ECO:0007669"/>
    <property type="project" value="UniProtKB-ARBA"/>
</dbReference>
<dbReference type="InterPro" id="IPR001356">
    <property type="entry name" value="HD"/>
</dbReference>
<keyword evidence="15 16" id="KW-0539">Nucleus</keyword>
<keyword evidence="7" id="KW-0677">Repeat</keyword>
<evidence type="ECO:0000259" key="21">
    <source>
        <dbReference type="PROSITE" id="PS51982"/>
    </source>
</evidence>
<keyword evidence="13 16" id="KW-0371">Homeobox</keyword>
<evidence type="ECO:0000256" key="10">
    <source>
        <dbReference type="ARBA" id="ARBA00023015"/>
    </source>
</evidence>
<feature type="coiled-coil region" evidence="17">
    <location>
        <begin position="1033"/>
        <end position="1511"/>
    </location>
</feature>
<evidence type="ECO:0008006" key="25">
    <source>
        <dbReference type="Google" id="ProtNLM"/>
    </source>
</evidence>
<dbReference type="PANTHER" id="PTHR18870">
    <property type="entry name" value="PROTEIN TAG-278-RELATED"/>
    <property type="match status" value="1"/>
</dbReference>
<feature type="region of interest" description="Disordered" evidence="18">
    <location>
        <begin position="1578"/>
        <end position="1601"/>
    </location>
</feature>
<dbReference type="PANTHER" id="PTHR18870:SF10">
    <property type="entry name" value="PROTEIN FAM184A"/>
    <property type="match status" value="1"/>
</dbReference>
<feature type="domain" description="Homeobox" evidence="19">
    <location>
        <begin position="576"/>
        <end position="637"/>
    </location>
</feature>
<keyword evidence="11 17" id="KW-0175">Coiled coil</keyword>
<feature type="domain" description="CUTL" evidence="22">
    <location>
        <begin position="172"/>
        <end position="246"/>
    </location>
</feature>
<dbReference type="InterPro" id="IPR039478">
    <property type="entry name" value="FAM184A/B_N"/>
</dbReference>
<dbReference type="Pfam" id="PF15665">
    <property type="entry name" value="FAM184"/>
    <property type="match status" value="1"/>
</dbReference>
<comment type="similarity">
    <text evidence="2">Belongs to the CUT homeobox family.</text>
</comment>
<evidence type="ECO:0000256" key="15">
    <source>
        <dbReference type="ARBA" id="ARBA00023242"/>
    </source>
</evidence>
<feature type="domain" description="CUT" evidence="20">
    <location>
        <begin position="307"/>
        <end position="395"/>
    </location>
</feature>
<dbReference type="GO" id="GO:0031981">
    <property type="term" value="C:nuclear lumen"/>
    <property type="evidence" value="ECO:0007669"/>
    <property type="project" value="UniProtKB-ARBA"/>
</dbReference>
<dbReference type="PROSITE" id="PS51982">
    <property type="entry name" value="CMP"/>
    <property type="match status" value="1"/>
</dbReference>
<feature type="DNA-binding region" description="Homeobox" evidence="16">
    <location>
        <begin position="578"/>
        <end position="638"/>
    </location>
</feature>
<feature type="coiled-coil region" evidence="17">
    <location>
        <begin position="734"/>
        <end position="761"/>
    </location>
</feature>
<evidence type="ECO:0000313" key="23">
    <source>
        <dbReference type="EMBL" id="CAL1598445.1"/>
    </source>
</evidence>
<dbReference type="CDD" id="cd00086">
    <property type="entry name" value="homeodomain"/>
    <property type="match status" value="1"/>
</dbReference>
<evidence type="ECO:0000256" key="17">
    <source>
        <dbReference type="SAM" id="Coils"/>
    </source>
</evidence>
<keyword evidence="6" id="KW-0597">Phosphoprotein</keyword>
<evidence type="ECO:0000256" key="13">
    <source>
        <dbReference type="ARBA" id="ARBA00023155"/>
    </source>
</evidence>
<evidence type="ECO:0000256" key="7">
    <source>
        <dbReference type="ARBA" id="ARBA00022737"/>
    </source>
</evidence>
<dbReference type="SUPFAM" id="SSF47413">
    <property type="entry name" value="lambda repressor-like DNA-binding domains"/>
    <property type="match status" value="2"/>
</dbReference>
<dbReference type="FunFam" id="1.10.260.70:FF:000001">
    <property type="entry name" value="DNA-binding protein SATB"/>
    <property type="match status" value="1"/>
</dbReference>
<dbReference type="InterPro" id="IPR032392">
    <property type="entry name" value="ULD"/>
</dbReference>
<dbReference type="InterPro" id="IPR038216">
    <property type="entry name" value="SATB_CUTL_sf"/>
</dbReference>
<dbReference type="GO" id="GO:0003677">
    <property type="term" value="F:DNA binding"/>
    <property type="evidence" value="ECO:0007669"/>
    <property type="project" value="UniProtKB-UniRule"/>
</dbReference>
<reference evidence="23 24" key="1">
    <citation type="submission" date="2024-04" db="EMBL/GenBank/DDBJ databases">
        <authorList>
            <person name="Waldvogel A.-M."/>
            <person name="Schoenle A."/>
        </authorList>
    </citation>
    <scope>NUCLEOTIDE SEQUENCE [LARGE SCALE GENOMIC DNA]</scope>
</reference>
<keyword evidence="9" id="KW-0156">Chromatin regulator</keyword>
<dbReference type="Gene3D" id="1.10.260.70">
    <property type="entry name" value="SATB, CULT domain"/>
    <property type="match status" value="1"/>
</dbReference>
<evidence type="ECO:0000256" key="12">
    <source>
        <dbReference type="ARBA" id="ARBA00023125"/>
    </source>
</evidence>
<dbReference type="Gene3D" id="3.10.20.710">
    <property type="entry name" value="SATB, ubiquitin-like oligomerisation domain"/>
    <property type="match status" value="1"/>
</dbReference>
<evidence type="ECO:0000256" key="5">
    <source>
        <dbReference type="ARBA" id="ARBA00022499"/>
    </source>
</evidence>
<dbReference type="PROSITE" id="PS51983">
    <property type="entry name" value="CUTL"/>
    <property type="match status" value="1"/>
</dbReference>
<evidence type="ECO:0000259" key="19">
    <source>
        <dbReference type="PROSITE" id="PS50071"/>
    </source>
</evidence>
<dbReference type="InterPro" id="IPR038224">
    <property type="entry name" value="SATB_ULD_sf"/>
</dbReference>
<evidence type="ECO:0000256" key="6">
    <source>
        <dbReference type="ARBA" id="ARBA00022553"/>
    </source>
</evidence>
<dbReference type="Pfam" id="PF16534">
    <property type="entry name" value="ULD"/>
    <property type="match status" value="1"/>
</dbReference>
<evidence type="ECO:0000256" key="4">
    <source>
        <dbReference type="ARBA" id="ARBA00022491"/>
    </source>
</evidence>
<protein>
    <recommendedName>
        <fullName evidence="25">DNA-binding protein SATB</fullName>
    </recommendedName>
</protein>
<dbReference type="PROSITE" id="PS50071">
    <property type="entry name" value="HOMEOBOX_2"/>
    <property type="match status" value="1"/>
</dbReference>
<evidence type="ECO:0000256" key="11">
    <source>
        <dbReference type="ARBA" id="ARBA00023054"/>
    </source>
</evidence>
<dbReference type="Pfam" id="PF02376">
    <property type="entry name" value="CUT"/>
    <property type="match status" value="1"/>
</dbReference>
<keyword evidence="4" id="KW-0678">Repressor</keyword>
<comment type="subcellular location">
    <subcellularLocation>
        <location evidence="1 16">Nucleus</location>
    </subcellularLocation>
</comment>
<feature type="coiled-coil region" evidence="17">
    <location>
        <begin position="921"/>
        <end position="983"/>
    </location>
</feature>